<accession>A0A8H3GHT4</accession>
<protein>
    <recommendedName>
        <fullName evidence="2">BTB domain-containing protein</fullName>
    </recommendedName>
</protein>
<proteinExistence type="predicted"/>
<dbReference type="Pfam" id="PF00651">
    <property type="entry name" value="BTB"/>
    <property type="match status" value="1"/>
</dbReference>
<dbReference type="PROSITE" id="PS50097">
    <property type="entry name" value="BTB"/>
    <property type="match status" value="1"/>
</dbReference>
<dbReference type="SMART" id="SM00225">
    <property type="entry name" value="BTB"/>
    <property type="match status" value="2"/>
</dbReference>
<dbReference type="Gene3D" id="3.30.710.10">
    <property type="entry name" value="Potassium Channel Kv1.1, Chain A"/>
    <property type="match status" value="1"/>
</dbReference>
<reference evidence="3" key="1">
    <citation type="submission" date="2021-01" db="EMBL/GenBank/DDBJ databases">
        <authorList>
            <person name="Kaushik A."/>
        </authorList>
    </citation>
    <scope>NUCLEOTIDE SEQUENCE</scope>
    <source>
        <strain evidence="3">AG6-10EEA</strain>
    </source>
</reference>
<evidence type="ECO:0000313" key="3">
    <source>
        <dbReference type="EMBL" id="CAE6451046.1"/>
    </source>
</evidence>
<sequence>MSNNPAASTGTPITGSRPTVKRHAEFCFDNTLVEDTLFNIHKYQLLKSETFSDMFKVPKVKDGEPEEGSSLDHPIVMESVKASDFEALLRVLYARSARFSPPLAEKHLSDIDKILFAKEFNIEDWLAPAHIRLCERQEKLTTEEARKLGVDSVLLLARLGQQSSHASVYAENRLHPLLTARLIMDNKSSTSANKSSNNGAGNKASTAKSHPTAKRHSEFFFDNTLVAIQVEDTLFNVHKYQLLKSETFSDMFNVPKTEDGEPEEGSSPEYPIVMEGVNASDFVALLKVLYASHFSTHQPEPEASLIIPAFRLANMWNFSDLRTFLLPLAEKHLSDIDKILFAREFGINDWLAPAHIRLCERQEKLTTEEARKLGVDSVLLIARLGGQGSLKPKLIGGNNYCVVCTGISYHGNGYTCNGCNGSSGNSGYYGYNGAGTLMTANQANPSLEAEVKKWVQDG</sequence>
<dbReference type="EMBL" id="CAJMXA010001094">
    <property type="protein sequence ID" value="CAE6451046.1"/>
    <property type="molecule type" value="Genomic_DNA"/>
</dbReference>
<dbReference type="Proteomes" id="UP000663853">
    <property type="component" value="Unassembled WGS sequence"/>
</dbReference>
<organism evidence="3 4">
    <name type="scientific">Rhizoctonia solani</name>
    <dbReference type="NCBI Taxonomy" id="456999"/>
    <lineage>
        <taxon>Eukaryota</taxon>
        <taxon>Fungi</taxon>
        <taxon>Dikarya</taxon>
        <taxon>Basidiomycota</taxon>
        <taxon>Agaricomycotina</taxon>
        <taxon>Agaricomycetes</taxon>
        <taxon>Cantharellales</taxon>
        <taxon>Ceratobasidiaceae</taxon>
        <taxon>Rhizoctonia</taxon>
    </lineage>
</organism>
<name>A0A8H3GHT4_9AGAM</name>
<evidence type="ECO:0000256" key="1">
    <source>
        <dbReference type="SAM" id="MobiDB-lite"/>
    </source>
</evidence>
<feature type="domain" description="BTB" evidence="2">
    <location>
        <begin position="224"/>
        <end position="298"/>
    </location>
</feature>
<feature type="region of interest" description="Disordered" evidence="1">
    <location>
        <begin position="188"/>
        <end position="211"/>
    </location>
</feature>
<feature type="compositionally biased region" description="Low complexity" evidence="1">
    <location>
        <begin position="188"/>
        <end position="208"/>
    </location>
</feature>
<comment type="caution">
    <text evidence="3">The sequence shown here is derived from an EMBL/GenBank/DDBJ whole genome shotgun (WGS) entry which is preliminary data.</text>
</comment>
<evidence type="ECO:0000259" key="2">
    <source>
        <dbReference type="PROSITE" id="PS50097"/>
    </source>
</evidence>
<dbReference type="InterPro" id="IPR011333">
    <property type="entry name" value="SKP1/BTB/POZ_sf"/>
</dbReference>
<dbReference type="InterPro" id="IPR000210">
    <property type="entry name" value="BTB/POZ_dom"/>
</dbReference>
<gene>
    <name evidence="3" type="ORF">RDB_LOCUS49793</name>
</gene>
<evidence type="ECO:0000313" key="4">
    <source>
        <dbReference type="Proteomes" id="UP000663853"/>
    </source>
</evidence>
<dbReference type="AlphaFoldDB" id="A0A8H3GHT4"/>
<dbReference type="SUPFAM" id="SSF54695">
    <property type="entry name" value="POZ domain"/>
    <property type="match status" value="1"/>
</dbReference>